<dbReference type="InterPro" id="IPR011032">
    <property type="entry name" value="GroES-like_sf"/>
</dbReference>
<keyword evidence="2 4" id="KW-0862">Zinc</keyword>
<dbReference type="InterPro" id="IPR002328">
    <property type="entry name" value="ADH_Zn_CS"/>
</dbReference>
<dbReference type="Pfam" id="PF08240">
    <property type="entry name" value="ADH_N"/>
    <property type="match status" value="1"/>
</dbReference>
<keyword evidence="8" id="KW-1185">Reference proteome</keyword>
<dbReference type="SUPFAM" id="SSF50129">
    <property type="entry name" value="GroES-like"/>
    <property type="match status" value="1"/>
</dbReference>
<dbReference type="EMBL" id="JAMQBK010000011">
    <property type="protein sequence ID" value="MCM2369584.1"/>
    <property type="molecule type" value="Genomic_DNA"/>
</dbReference>
<dbReference type="Pfam" id="PF00107">
    <property type="entry name" value="ADH_zinc_N"/>
    <property type="match status" value="1"/>
</dbReference>
<reference evidence="7 8" key="1">
    <citation type="journal article" date="2022" name="Syst. Appl. Microbiol.">
        <title>Rhodopirellula aestuarii sp. nov., a novel member of the genus Rhodopirellula isolated from brackish sediments collected in the Tagus River estuary, Portugal.</title>
        <authorList>
            <person name="Vitorino I.R."/>
            <person name="Klimek D."/>
            <person name="Calusinska M."/>
            <person name="Lobo-da-Cunha A."/>
            <person name="Vasconcelos V."/>
            <person name="Lage O.M."/>
        </authorList>
    </citation>
    <scope>NUCLEOTIDE SEQUENCE [LARGE SCALE GENOMIC DNA]</scope>
    <source>
        <strain evidence="7 8">ICT_H3.1</strain>
    </source>
</reference>
<organism evidence="7 8">
    <name type="scientific">Aporhodopirellula aestuarii</name>
    <dbReference type="NCBI Taxonomy" id="2950107"/>
    <lineage>
        <taxon>Bacteria</taxon>
        <taxon>Pseudomonadati</taxon>
        <taxon>Planctomycetota</taxon>
        <taxon>Planctomycetia</taxon>
        <taxon>Pirellulales</taxon>
        <taxon>Pirellulaceae</taxon>
        <taxon>Aporhodopirellula</taxon>
    </lineage>
</organism>
<proteinExistence type="inferred from homology"/>
<evidence type="ECO:0000256" key="4">
    <source>
        <dbReference type="RuleBase" id="RU361277"/>
    </source>
</evidence>
<comment type="cofactor">
    <cofactor evidence="4">
        <name>Zn(2+)</name>
        <dbReference type="ChEBI" id="CHEBI:29105"/>
    </cofactor>
</comment>
<keyword evidence="3" id="KW-0560">Oxidoreductase</keyword>
<evidence type="ECO:0000259" key="6">
    <source>
        <dbReference type="Pfam" id="PF08240"/>
    </source>
</evidence>
<comment type="caution">
    <text evidence="7">The sequence shown here is derived from an EMBL/GenBank/DDBJ whole genome shotgun (WGS) entry which is preliminary data.</text>
</comment>
<dbReference type="InterPro" id="IPR013149">
    <property type="entry name" value="ADH-like_C"/>
</dbReference>
<dbReference type="RefSeq" id="WP_250927258.1">
    <property type="nucleotide sequence ID" value="NZ_JAMQBK010000011.1"/>
</dbReference>
<protein>
    <submittedName>
        <fullName evidence="7">Zinc-binding dehydrogenase</fullName>
    </submittedName>
</protein>
<dbReference type="PROSITE" id="PS00059">
    <property type="entry name" value="ADH_ZINC"/>
    <property type="match status" value="1"/>
</dbReference>
<dbReference type="Gene3D" id="3.90.180.10">
    <property type="entry name" value="Medium-chain alcohol dehydrogenases, catalytic domain"/>
    <property type="match status" value="1"/>
</dbReference>
<evidence type="ECO:0000313" key="7">
    <source>
        <dbReference type="EMBL" id="MCM2369584.1"/>
    </source>
</evidence>
<dbReference type="InterPro" id="IPR050129">
    <property type="entry name" value="Zn_alcohol_dh"/>
</dbReference>
<feature type="domain" description="Alcohol dehydrogenase-like C-terminal" evidence="5">
    <location>
        <begin position="227"/>
        <end position="362"/>
    </location>
</feature>
<dbReference type="InterPro" id="IPR013154">
    <property type="entry name" value="ADH-like_N"/>
</dbReference>
<accession>A0ABT0TYA8</accession>
<evidence type="ECO:0000256" key="1">
    <source>
        <dbReference type="ARBA" id="ARBA00022723"/>
    </source>
</evidence>
<keyword evidence="1 4" id="KW-0479">Metal-binding</keyword>
<gene>
    <name evidence="7" type="ORF">NB063_02995</name>
</gene>
<dbReference type="Gene3D" id="3.40.50.720">
    <property type="entry name" value="NAD(P)-binding Rossmann-like Domain"/>
    <property type="match status" value="1"/>
</dbReference>
<dbReference type="PANTHER" id="PTHR43401">
    <property type="entry name" value="L-THREONINE 3-DEHYDROGENASE"/>
    <property type="match status" value="1"/>
</dbReference>
<evidence type="ECO:0000259" key="5">
    <source>
        <dbReference type="Pfam" id="PF00107"/>
    </source>
</evidence>
<name>A0ABT0TYA8_9BACT</name>
<evidence type="ECO:0000256" key="3">
    <source>
        <dbReference type="ARBA" id="ARBA00023002"/>
    </source>
</evidence>
<comment type="similarity">
    <text evidence="4">Belongs to the zinc-containing alcohol dehydrogenase family.</text>
</comment>
<dbReference type="PANTHER" id="PTHR43401:SF2">
    <property type="entry name" value="L-THREONINE 3-DEHYDROGENASE"/>
    <property type="match status" value="1"/>
</dbReference>
<evidence type="ECO:0000256" key="2">
    <source>
        <dbReference type="ARBA" id="ARBA00022833"/>
    </source>
</evidence>
<dbReference type="SUPFAM" id="SSF51735">
    <property type="entry name" value="NAD(P)-binding Rossmann-fold domains"/>
    <property type="match status" value="1"/>
</dbReference>
<dbReference type="InterPro" id="IPR036291">
    <property type="entry name" value="NAD(P)-bd_dom_sf"/>
</dbReference>
<sequence>MNPNEQQIDRIVSDILRQVKSQSGDHSKRGESTGAKLGRAAVMKAAGKIEISEFPLRQIGPDEILVKVEACGVCGTDIHCYKSDPFNLAPVVLGHEGTGEVIEVGRDVKMDSVGKPVRVGDRIVTSILDTSDACMIAKYNPLKSNLCDDLKVYGLLPDEPDNHFNGYFGEYLIIRPNSSVFVVNEMSVDLRCLIEPAAVVCHALERAKNCGSTLNFRSRVVVQGCGPIGLLMIAVLRTYGINNIIAIDGNSNRLEMARTLGADDLLNYKDYAGIDDLAAKVQSLTKGLGAHFGFQVTGVPTAFSNLFKCIRRGGGICEVGHFVDGGECAINPHHDICRKEITLIGSWVYNSFEYPNAYHFLQRAEQIGLPVTSLITHKFPLDQIQEAFEVNLRQEGVKVMVEAR</sequence>
<evidence type="ECO:0000313" key="8">
    <source>
        <dbReference type="Proteomes" id="UP001202961"/>
    </source>
</evidence>
<feature type="domain" description="Alcohol dehydrogenase-like N-terminal" evidence="6">
    <location>
        <begin position="60"/>
        <end position="177"/>
    </location>
</feature>
<dbReference type="Proteomes" id="UP001202961">
    <property type="component" value="Unassembled WGS sequence"/>
</dbReference>